<dbReference type="Proteomes" id="UP000594681">
    <property type="component" value="Chromosome"/>
</dbReference>
<evidence type="ECO:0000256" key="2">
    <source>
        <dbReference type="ARBA" id="ARBA00022801"/>
    </source>
</evidence>
<dbReference type="PANTHER" id="PTHR46470">
    <property type="entry name" value="N-ACYLNEURAMINATE-9-PHOSPHATASE"/>
    <property type="match status" value="1"/>
</dbReference>
<dbReference type="GO" id="GO:0016787">
    <property type="term" value="F:hydrolase activity"/>
    <property type="evidence" value="ECO:0007669"/>
    <property type="project" value="UniProtKB-KW"/>
</dbReference>
<name>A0A7T0KF54_9CORY</name>
<dbReference type="InterPro" id="IPR051400">
    <property type="entry name" value="HAD-like_hydrolase"/>
</dbReference>
<gene>
    <name evidence="4" type="ORF">G7Y31_00180</name>
</gene>
<dbReference type="EMBL" id="CP064954">
    <property type="protein sequence ID" value="QPK79196.1"/>
    <property type="molecule type" value="Genomic_DNA"/>
</dbReference>
<dbReference type="Gene3D" id="1.20.120.1600">
    <property type="match status" value="1"/>
</dbReference>
<dbReference type="PANTHER" id="PTHR46470:SF4">
    <property type="entry name" value="5-AMINO-6-(5-PHOSPHO-D-RIBITYLAMINO)URACIL PHOSPHATASE YIGB"/>
    <property type="match status" value="1"/>
</dbReference>
<keyword evidence="2 4" id="KW-0378">Hydrolase</keyword>
<evidence type="ECO:0000313" key="5">
    <source>
        <dbReference type="Proteomes" id="UP000594681"/>
    </source>
</evidence>
<dbReference type="PRINTS" id="PR00413">
    <property type="entry name" value="HADHALOGNASE"/>
</dbReference>
<sequence>MDYPVVTASCRAVLFDLDDTLMDHQSALRDGVDEWCTQLGLPTGQHARFLQLEKKWFAAYERGEVSHAQQRAGRCREFLGRPELSDTAALEAYAGYLAAYRRNWRPFADALPVLHRALAAGVQVGVLTNGTQQMQQAKLQAGGLELEGVELFATVEMGAPKPQPQAYLHACERLGVAPAQTLMVGDSLANDVEGARAAGLQALHLCRARSPEATARLEATAQPEGIRSLEGAQSPARGGGVLRSLDQLRFA</sequence>
<accession>A0A7T0KF54</accession>
<dbReference type="RefSeq" id="WP_165009246.1">
    <property type="nucleotide sequence ID" value="NZ_CP064954.1"/>
</dbReference>
<dbReference type="SFLD" id="SFLDG01129">
    <property type="entry name" value="C1.5:_HAD__Beta-PGM__Phosphata"/>
    <property type="match status" value="1"/>
</dbReference>
<keyword evidence="3" id="KW-0460">Magnesium</keyword>
<protein>
    <submittedName>
        <fullName evidence="4">HAD family hydrolase</fullName>
    </submittedName>
</protein>
<dbReference type="NCBIfam" id="TIGR01549">
    <property type="entry name" value="HAD-SF-IA-v1"/>
    <property type="match status" value="1"/>
</dbReference>
<dbReference type="GO" id="GO:0044281">
    <property type="term" value="P:small molecule metabolic process"/>
    <property type="evidence" value="ECO:0007669"/>
    <property type="project" value="UniProtKB-ARBA"/>
</dbReference>
<dbReference type="InterPro" id="IPR023214">
    <property type="entry name" value="HAD_sf"/>
</dbReference>
<dbReference type="InterPro" id="IPR036412">
    <property type="entry name" value="HAD-like_sf"/>
</dbReference>
<keyword evidence="5" id="KW-1185">Reference proteome</keyword>
<evidence type="ECO:0000256" key="1">
    <source>
        <dbReference type="ARBA" id="ARBA00001946"/>
    </source>
</evidence>
<dbReference type="Gene3D" id="3.40.50.1000">
    <property type="entry name" value="HAD superfamily/HAD-like"/>
    <property type="match status" value="1"/>
</dbReference>
<evidence type="ECO:0000313" key="4">
    <source>
        <dbReference type="EMBL" id="QPK79196.1"/>
    </source>
</evidence>
<evidence type="ECO:0000256" key="3">
    <source>
        <dbReference type="ARBA" id="ARBA00022842"/>
    </source>
</evidence>
<dbReference type="KEGG" id="cliz:G7Y31_00180"/>
<dbReference type="NCBIfam" id="TIGR01509">
    <property type="entry name" value="HAD-SF-IA-v3"/>
    <property type="match status" value="1"/>
</dbReference>
<dbReference type="AlphaFoldDB" id="A0A7T0KF54"/>
<dbReference type="SUPFAM" id="SSF56784">
    <property type="entry name" value="HAD-like"/>
    <property type="match status" value="1"/>
</dbReference>
<dbReference type="Pfam" id="PF00702">
    <property type="entry name" value="Hydrolase"/>
    <property type="match status" value="1"/>
</dbReference>
<dbReference type="SFLD" id="SFLDS00003">
    <property type="entry name" value="Haloacid_Dehalogenase"/>
    <property type="match status" value="1"/>
</dbReference>
<proteinExistence type="predicted"/>
<comment type="cofactor">
    <cofactor evidence="1">
        <name>Mg(2+)</name>
        <dbReference type="ChEBI" id="CHEBI:18420"/>
    </cofactor>
</comment>
<dbReference type="InterPro" id="IPR006439">
    <property type="entry name" value="HAD-SF_hydro_IA"/>
</dbReference>
<organism evidence="4 5">
    <name type="scientific">Corynebacterium lizhenjunii</name>
    <dbReference type="NCBI Taxonomy" id="2709394"/>
    <lineage>
        <taxon>Bacteria</taxon>
        <taxon>Bacillati</taxon>
        <taxon>Actinomycetota</taxon>
        <taxon>Actinomycetes</taxon>
        <taxon>Mycobacteriales</taxon>
        <taxon>Corynebacteriaceae</taxon>
        <taxon>Corynebacterium</taxon>
    </lineage>
</organism>
<reference evidence="4 5" key="1">
    <citation type="submission" date="2020-11" db="EMBL/GenBank/DDBJ databases">
        <title>Corynebacterium sp. ZJ-599.</title>
        <authorList>
            <person name="Zhou J."/>
        </authorList>
    </citation>
    <scope>NUCLEOTIDE SEQUENCE [LARGE SCALE GENOMIC DNA]</scope>
    <source>
        <strain evidence="4 5">ZJ-599</strain>
    </source>
</reference>